<evidence type="ECO:0000313" key="3">
    <source>
        <dbReference type="Proteomes" id="UP000270468"/>
    </source>
</evidence>
<organism evidence="2 3">
    <name type="scientific">Filibacter tadaridae</name>
    <dbReference type="NCBI Taxonomy" id="2483811"/>
    <lineage>
        <taxon>Bacteria</taxon>
        <taxon>Bacillati</taxon>
        <taxon>Bacillota</taxon>
        <taxon>Bacilli</taxon>
        <taxon>Bacillales</taxon>
        <taxon>Caryophanaceae</taxon>
        <taxon>Filibacter</taxon>
    </lineage>
</organism>
<dbReference type="OrthoDB" id="2932110at2"/>
<evidence type="ECO:0008006" key="4">
    <source>
        <dbReference type="Google" id="ProtNLM"/>
    </source>
</evidence>
<feature type="compositionally biased region" description="Basic and acidic residues" evidence="1">
    <location>
        <begin position="1"/>
        <end position="13"/>
    </location>
</feature>
<dbReference type="EMBL" id="UXAV01000028">
    <property type="protein sequence ID" value="VDC23992.1"/>
    <property type="molecule type" value="Genomic_DNA"/>
</dbReference>
<protein>
    <recommendedName>
        <fullName evidence="4">Small, acid-soluble spore protein Tlp</fullName>
    </recommendedName>
</protein>
<feature type="region of interest" description="Disordered" evidence="1">
    <location>
        <begin position="1"/>
        <end position="24"/>
    </location>
</feature>
<evidence type="ECO:0000313" key="2">
    <source>
        <dbReference type="EMBL" id="VDC23992.1"/>
    </source>
</evidence>
<gene>
    <name evidence="2" type="ORF">FILTAD_00957</name>
</gene>
<keyword evidence="3" id="KW-1185">Reference proteome</keyword>
<reference evidence="2 3" key="1">
    <citation type="submission" date="2018-11" db="EMBL/GenBank/DDBJ databases">
        <authorList>
            <person name="Criscuolo A."/>
        </authorList>
    </citation>
    <scope>NUCLEOTIDE SEQUENCE [LARGE SCALE GENOMIC DNA]</scope>
    <source>
        <strain evidence="2">ATB-66</strain>
    </source>
</reference>
<dbReference type="Proteomes" id="UP000270468">
    <property type="component" value="Unassembled WGS sequence"/>
</dbReference>
<name>A0A3P5WS37_9BACL</name>
<dbReference type="AlphaFoldDB" id="A0A3P5WS37"/>
<accession>A0A3P5WS37</accession>
<proteinExistence type="predicted"/>
<dbReference type="RefSeq" id="WP_124069385.1">
    <property type="nucleotide sequence ID" value="NZ_CBCRXF010000022.1"/>
</dbReference>
<sequence length="92" mass="10522">MAKGSDARRRRDNPNTFLSNSVEKADRAVKQAMSHPEEIAIEHAFNSILRAEKSFANAEQHDEENDLVRQNKEQLAMMKRQLSDVQGIVDEQ</sequence>
<evidence type="ECO:0000256" key="1">
    <source>
        <dbReference type="SAM" id="MobiDB-lite"/>
    </source>
</evidence>